<dbReference type="AlphaFoldDB" id="A0A0T9QVX1"/>
<reference evidence="1" key="2">
    <citation type="submission" date="2015-03" db="EMBL/GenBank/DDBJ databases">
        <authorList>
            <person name="Murphy D."/>
        </authorList>
    </citation>
    <scope>NUCLEOTIDE SEQUENCE [LARGE SCALE GENOMIC DNA]</scope>
    <source>
        <strain evidence="1">A125KOH2</strain>
    </source>
</reference>
<evidence type="ECO:0000313" key="2">
    <source>
        <dbReference type="EMBL" id="CRY68944.1"/>
    </source>
</evidence>
<reference evidence="2 3" key="1">
    <citation type="submission" date="2015-03" db="EMBL/GenBank/DDBJ databases">
        <authorList>
            <consortium name="Pathogen Informatics"/>
            <person name="Murphy D."/>
        </authorList>
    </citation>
    <scope>NUCLEOTIDE SEQUENCE [LARGE SCALE GENOMIC DNA]</scope>
    <source>
        <strain evidence="2">Type strain: CIP110230</strain>
        <strain evidence="3">type strain: CIP110230</strain>
    </source>
</reference>
<dbReference type="EMBL" id="CQAZ01000040">
    <property type="protein sequence ID" value="CNI31412.1"/>
    <property type="molecule type" value="Genomic_DNA"/>
</dbReference>
<protein>
    <submittedName>
        <fullName evidence="1">Uncharacterized protein</fullName>
    </submittedName>
</protein>
<accession>A0A0T9QVX1</accession>
<dbReference type="EMBL" id="CWJL01000029">
    <property type="protein sequence ID" value="CRY68944.1"/>
    <property type="molecule type" value="Genomic_DNA"/>
</dbReference>
<evidence type="ECO:0000313" key="4">
    <source>
        <dbReference type="Proteomes" id="UP000045840"/>
    </source>
</evidence>
<evidence type="ECO:0000313" key="1">
    <source>
        <dbReference type="EMBL" id="CNI31412.1"/>
    </source>
</evidence>
<proteinExistence type="predicted"/>
<gene>
    <name evidence="1" type="ORF">ERS008529_03668</name>
    <name evidence="2" type="ORF">ERS137968_04076</name>
</gene>
<name>A0A0T9QVX1_9GAMM</name>
<dbReference type="Proteomes" id="UP000044625">
    <property type="component" value="Unassembled WGS sequence"/>
</dbReference>
<keyword evidence="3" id="KW-1185">Reference proteome</keyword>
<evidence type="ECO:0000313" key="3">
    <source>
        <dbReference type="Proteomes" id="UP000044625"/>
    </source>
</evidence>
<dbReference type="STRING" id="1288385.ERS137968_04076"/>
<organism evidence="1 4">
    <name type="scientific">Yersinia pekkanenii</name>
    <dbReference type="NCBI Taxonomy" id="1288385"/>
    <lineage>
        <taxon>Bacteria</taxon>
        <taxon>Pseudomonadati</taxon>
        <taxon>Pseudomonadota</taxon>
        <taxon>Gammaproteobacteria</taxon>
        <taxon>Enterobacterales</taxon>
        <taxon>Yersiniaceae</taxon>
        <taxon>Yersinia</taxon>
    </lineage>
</organism>
<dbReference type="Proteomes" id="UP000045840">
    <property type="component" value="Unassembled WGS sequence"/>
</dbReference>
<reference evidence="4" key="3">
    <citation type="submission" date="2015-03" db="EMBL/GenBank/DDBJ databases">
        <authorList>
            <consortium name="Pathogen Informatics"/>
        </authorList>
    </citation>
    <scope>NUCLEOTIDE SEQUENCE [LARGE SCALE GENOMIC DNA]</scope>
    <source>
        <strain evidence="4">A125KOH2</strain>
    </source>
</reference>
<dbReference type="RefSeq" id="WP_012606418.1">
    <property type="nucleotide sequence ID" value="NZ_CAWMMU010000029.1"/>
</dbReference>
<sequence>MNTKYYSNCGTETIDAALPDGIPLLIFDPGCGVSNACHKTLVASGITVHLLQPGHLGGFGQPEQHGWDLLADLPLIDGALIKKAKTVADALIPSHTASDLLAREIFEHVLLFTVDTGWFRDFAEMCNWLASGFLRNLILFWHSVHQDHPEILYLAALPGNDTEWKAAEAVLTKRLCILQSPVVAMRFCRPGFLLSSLRAEPRQVVFLAPGMRDLMDSEMMALYQFLFRIMSNLAELNGTPFHRLVPECEQELVMQSEC</sequence>